<proteinExistence type="predicted"/>
<dbReference type="Proteomes" id="UP000006860">
    <property type="component" value="Chromosome"/>
</dbReference>
<dbReference type="HOGENOM" id="CLU_1766647_0_0_0"/>
<keyword evidence="2" id="KW-1185">Reference proteome</keyword>
<dbReference type="KEGG" id="pbs:Plabr_0768"/>
<organism evidence="1 2">
    <name type="scientific">Rubinisphaera brasiliensis (strain ATCC 49424 / DSM 5305 / JCM 21570 / IAM 15109 / NBRC 103401 / IFAM 1448)</name>
    <name type="common">Planctomyces brasiliensis</name>
    <dbReference type="NCBI Taxonomy" id="756272"/>
    <lineage>
        <taxon>Bacteria</taxon>
        <taxon>Pseudomonadati</taxon>
        <taxon>Planctomycetota</taxon>
        <taxon>Planctomycetia</taxon>
        <taxon>Planctomycetales</taxon>
        <taxon>Planctomycetaceae</taxon>
        <taxon>Rubinisphaera</taxon>
    </lineage>
</organism>
<dbReference type="EMBL" id="CP002546">
    <property type="protein sequence ID" value="ADY58392.1"/>
    <property type="molecule type" value="Genomic_DNA"/>
</dbReference>
<accession>F0SGV7</accession>
<sequence>MNLVNVFETTSAEGDAIMLAGDRDAPFAEFANWLESEATRFERTNLADCPHVAIEPALSLLLNLPERQSLLRLQPRPGLHREHAGNPGRYTWTMTIEDWFEIAETIRELAATALSGHIYLPDHAADDRVIVVSRGEFKTRKAGRRTG</sequence>
<dbReference type="RefSeq" id="WP_013627132.1">
    <property type="nucleotide sequence ID" value="NC_015174.1"/>
</dbReference>
<evidence type="ECO:0000313" key="1">
    <source>
        <dbReference type="EMBL" id="ADY58392.1"/>
    </source>
</evidence>
<evidence type="ECO:0000313" key="2">
    <source>
        <dbReference type="Proteomes" id="UP000006860"/>
    </source>
</evidence>
<reference evidence="2" key="1">
    <citation type="submission" date="2011-02" db="EMBL/GenBank/DDBJ databases">
        <title>The complete genome of Planctomyces brasiliensis DSM 5305.</title>
        <authorList>
            <person name="Lucas S."/>
            <person name="Copeland A."/>
            <person name="Lapidus A."/>
            <person name="Bruce D."/>
            <person name="Goodwin L."/>
            <person name="Pitluck S."/>
            <person name="Kyrpides N."/>
            <person name="Mavromatis K."/>
            <person name="Pagani I."/>
            <person name="Ivanova N."/>
            <person name="Ovchinnikova G."/>
            <person name="Lu M."/>
            <person name="Detter J.C."/>
            <person name="Han C."/>
            <person name="Land M."/>
            <person name="Hauser L."/>
            <person name="Markowitz V."/>
            <person name="Cheng J.-F."/>
            <person name="Hugenholtz P."/>
            <person name="Woyke T."/>
            <person name="Wu D."/>
            <person name="Tindall B."/>
            <person name="Pomrenke H.G."/>
            <person name="Brambilla E."/>
            <person name="Klenk H.-P."/>
            <person name="Eisen J.A."/>
        </authorList>
    </citation>
    <scope>NUCLEOTIDE SEQUENCE [LARGE SCALE GENOMIC DNA]</scope>
    <source>
        <strain evidence="2">ATCC 49424 / DSM 5305 / JCM 21570 / IAM 15109 / NBRC 103401 / IFAM 1448</strain>
    </source>
</reference>
<name>F0SGV7_RUBBR</name>
<gene>
    <name evidence="1" type="ordered locus">Plabr_0768</name>
</gene>
<protein>
    <submittedName>
        <fullName evidence="1">Uncharacterized protein</fullName>
    </submittedName>
</protein>
<dbReference type="AlphaFoldDB" id="F0SGV7"/>